<comment type="function">
    <text evidence="17">Member of the two-component regulatory system NreB/NreC involved in the control of dissimilatory nitrate/nitrite reduction in response to oxygen. NreB functions as a direct oxygen sensor histidine kinase which is autophosphorylated, in the absence of oxygen, probably at the conserved histidine residue, and transfers its phosphate group probably to a conserved aspartate residue of NreC. NreB/NreC activates the expression of the nitrate (narGHJI) and nitrite (nir) reductase operons, as well as the putative nitrate transporter gene narT.</text>
</comment>
<dbReference type="InterPro" id="IPR011712">
    <property type="entry name" value="Sig_transdc_His_kin_sub3_dim/P"/>
</dbReference>
<dbReference type="PANTHER" id="PTHR24421:SF10">
    <property type="entry name" value="NITRATE_NITRITE SENSOR PROTEIN NARQ"/>
    <property type="match status" value="1"/>
</dbReference>
<evidence type="ECO:0000256" key="17">
    <source>
        <dbReference type="ARBA" id="ARBA00024827"/>
    </source>
</evidence>
<evidence type="ECO:0000256" key="5">
    <source>
        <dbReference type="ARBA" id="ARBA00017322"/>
    </source>
</evidence>
<feature type="transmembrane region" description="Helical" evidence="19">
    <location>
        <begin position="311"/>
        <end position="332"/>
    </location>
</feature>
<reference evidence="22 23" key="1">
    <citation type="submission" date="2018-11" db="EMBL/GenBank/DDBJ databases">
        <title>Chryseotalea sanarue gen. nov., sp., nov., a member of the family Cytophagaceae, isolated from a brackish lake in Hamamatsu Japan.</title>
        <authorList>
            <person name="Maejima Y."/>
            <person name="Iino T."/>
            <person name="Muraguchi Y."/>
            <person name="Fukuda K."/>
            <person name="Ohkuma M."/>
            <person name="Moriuchi R."/>
            <person name="Dohra H."/>
            <person name="Kimbara K."/>
            <person name="Shintani M."/>
        </authorList>
    </citation>
    <scope>NUCLEOTIDE SEQUENCE [LARGE SCALE GENOMIC DNA]</scope>
    <source>
        <strain evidence="22 23">Ys</strain>
    </source>
</reference>
<name>A0A401UCL6_9BACT</name>
<evidence type="ECO:0000256" key="3">
    <source>
        <dbReference type="ARBA" id="ARBA00004496"/>
    </source>
</evidence>
<evidence type="ECO:0000256" key="4">
    <source>
        <dbReference type="ARBA" id="ARBA00012438"/>
    </source>
</evidence>
<dbReference type="OrthoDB" id="613787at2"/>
<evidence type="ECO:0000256" key="1">
    <source>
        <dbReference type="ARBA" id="ARBA00000085"/>
    </source>
</evidence>
<dbReference type="Gene3D" id="2.60.40.2380">
    <property type="match status" value="1"/>
</dbReference>
<keyword evidence="8" id="KW-0597">Phosphoprotein</keyword>
<keyword evidence="10" id="KW-0479">Metal-binding</keyword>
<accession>A0A401UCL6</accession>
<evidence type="ECO:0000256" key="9">
    <source>
        <dbReference type="ARBA" id="ARBA00022679"/>
    </source>
</evidence>
<keyword evidence="6" id="KW-0004">4Fe-4S</keyword>
<dbReference type="AlphaFoldDB" id="A0A401UCL6"/>
<dbReference type="InterPro" id="IPR011623">
    <property type="entry name" value="7TMR_DISM_rcpt_extracell_dom1"/>
</dbReference>
<keyword evidence="20" id="KW-0732">Signal</keyword>
<dbReference type="SMART" id="SM00387">
    <property type="entry name" value="HATPase_c"/>
    <property type="match status" value="1"/>
</dbReference>
<dbReference type="GO" id="GO:0000155">
    <property type="term" value="F:phosphorelay sensor kinase activity"/>
    <property type="evidence" value="ECO:0007669"/>
    <property type="project" value="InterPro"/>
</dbReference>
<dbReference type="Pfam" id="PF07695">
    <property type="entry name" value="7TMR-DISM_7TM"/>
    <property type="match status" value="1"/>
</dbReference>
<feature type="chain" id="PRO_5019273006" description="Oxygen sensor histidine kinase NreB" evidence="20">
    <location>
        <begin position="22"/>
        <end position="618"/>
    </location>
</feature>
<dbReference type="SUPFAM" id="SSF55874">
    <property type="entry name" value="ATPase domain of HSP90 chaperone/DNA topoisomerase II/histidine kinase"/>
    <property type="match status" value="1"/>
</dbReference>
<evidence type="ECO:0000256" key="20">
    <source>
        <dbReference type="SAM" id="SignalP"/>
    </source>
</evidence>
<dbReference type="InterPro" id="IPR036890">
    <property type="entry name" value="HATPase_C_sf"/>
</dbReference>
<evidence type="ECO:0000256" key="2">
    <source>
        <dbReference type="ARBA" id="ARBA00001966"/>
    </source>
</evidence>
<comment type="catalytic activity">
    <reaction evidence="1">
        <text>ATP + protein L-histidine = ADP + protein N-phospho-L-histidine.</text>
        <dbReference type="EC" id="2.7.13.3"/>
    </reaction>
</comment>
<evidence type="ECO:0000256" key="15">
    <source>
        <dbReference type="ARBA" id="ARBA00023012"/>
    </source>
</evidence>
<dbReference type="GO" id="GO:0005524">
    <property type="term" value="F:ATP binding"/>
    <property type="evidence" value="ECO:0007669"/>
    <property type="project" value="UniProtKB-KW"/>
</dbReference>
<evidence type="ECO:0000313" key="23">
    <source>
        <dbReference type="Proteomes" id="UP000288227"/>
    </source>
</evidence>
<keyword evidence="12" id="KW-0418">Kinase</keyword>
<feature type="transmembrane region" description="Helical" evidence="19">
    <location>
        <begin position="374"/>
        <end position="394"/>
    </location>
</feature>
<keyword evidence="16" id="KW-0411">Iron-sulfur</keyword>
<feature type="signal peptide" evidence="20">
    <location>
        <begin position="1"/>
        <end position="21"/>
    </location>
</feature>
<dbReference type="Proteomes" id="UP000288227">
    <property type="component" value="Unassembled WGS sequence"/>
</dbReference>
<evidence type="ECO:0000256" key="18">
    <source>
        <dbReference type="ARBA" id="ARBA00030800"/>
    </source>
</evidence>
<evidence type="ECO:0000256" key="16">
    <source>
        <dbReference type="ARBA" id="ARBA00023014"/>
    </source>
</evidence>
<sequence>MTQKSFKIFILLCFFAVNLRAAQLPDTIRLSVLPERFSIIESSLLLATSQNLSAKEAWIQLQEVKASSKAVTVGFTSNVFWIALTIENDQSTTQRSVLEIDNPQIDWLYVYETDQADLFQLLTETGDKYLFTRRPLLHRNFAIPIYLSAGQAKTILIKIDKRNSSLTFPVYLWSEKAFHEKSYSENLWFGIFFGTIILCLGYALMAFIFLRKALYGWYFMLVFTSATYLFTALGYSFQYVYPNVLDFNSYFRVYLIAALFLFVAKFSQNFLNLPKYQPLVHKLINLILIALGILALGGVVAMDFMTRNGLWIIPIINTLMLLGGLLLIFGAIRSFANQRTTVVIYFLAWGSLLLGYLIMTASEFGVIAVEDLPVNPVLAGSSLEVFIFSIGLTYQVRKIYNERNLLSLNMAKQQKELLKAYVEGTEKERERIARELHDDIGSRLGSLKRFINTNERNTELENQIDIICKDVRTMSHQLAPPSMQVSGLRQLVKQVTDDVSKQTGLIIDAQYYDLPDTLSGETIHHLFRIVQEGLNNIVKHAHATEVDLQFFVHEKELVLTIEDNGRGFDTSKNASGIGLQNMKVRTESLNGTIEVSSQPGSGTNIMIRIPITDSTASS</sequence>
<feature type="transmembrane region" description="Helical" evidence="19">
    <location>
        <begin position="217"/>
        <end position="237"/>
    </location>
</feature>
<dbReference type="InterPro" id="IPR005467">
    <property type="entry name" value="His_kinase_dom"/>
</dbReference>
<gene>
    <name evidence="22" type="ORF">SanaruYs_28570</name>
</gene>
<evidence type="ECO:0000256" key="7">
    <source>
        <dbReference type="ARBA" id="ARBA00022490"/>
    </source>
</evidence>
<dbReference type="Gene3D" id="3.30.565.10">
    <property type="entry name" value="Histidine kinase-like ATPase, C-terminal domain"/>
    <property type="match status" value="1"/>
</dbReference>
<evidence type="ECO:0000256" key="11">
    <source>
        <dbReference type="ARBA" id="ARBA00022741"/>
    </source>
</evidence>
<dbReference type="Pfam" id="PF07696">
    <property type="entry name" value="7TMR-DISMED2"/>
    <property type="match status" value="1"/>
</dbReference>
<feature type="domain" description="Histidine kinase" evidence="21">
    <location>
        <begin position="431"/>
        <end position="613"/>
    </location>
</feature>
<dbReference type="EMBL" id="BHXQ01000005">
    <property type="protein sequence ID" value="GCC52620.1"/>
    <property type="molecule type" value="Genomic_DNA"/>
</dbReference>
<evidence type="ECO:0000256" key="8">
    <source>
        <dbReference type="ARBA" id="ARBA00022553"/>
    </source>
</evidence>
<dbReference type="InterPro" id="IPR003594">
    <property type="entry name" value="HATPase_dom"/>
</dbReference>
<comment type="subcellular location">
    <subcellularLocation>
        <location evidence="3">Cytoplasm</location>
    </subcellularLocation>
</comment>
<feature type="transmembrane region" description="Helical" evidence="19">
    <location>
        <begin position="249"/>
        <end position="271"/>
    </location>
</feature>
<dbReference type="PRINTS" id="PR00344">
    <property type="entry name" value="BCTRLSENSOR"/>
</dbReference>
<dbReference type="PROSITE" id="PS50109">
    <property type="entry name" value="HIS_KIN"/>
    <property type="match status" value="1"/>
</dbReference>
<dbReference type="Pfam" id="PF07730">
    <property type="entry name" value="HisKA_3"/>
    <property type="match status" value="1"/>
</dbReference>
<keyword evidence="11" id="KW-0547">Nucleotide-binding</keyword>
<evidence type="ECO:0000256" key="13">
    <source>
        <dbReference type="ARBA" id="ARBA00022840"/>
    </source>
</evidence>
<dbReference type="InterPro" id="IPR050482">
    <property type="entry name" value="Sensor_HK_TwoCompSys"/>
</dbReference>
<keyword evidence="7" id="KW-0963">Cytoplasm</keyword>
<keyword evidence="14" id="KW-0408">Iron</keyword>
<keyword evidence="15" id="KW-0902">Two-component regulatory system</keyword>
<evidence type="ECO:0000256" key="14">
    <source>
        <dbReference type="ARBA" id="ARBA00023004"/>
    </source>
</evidence>
<dbReference type="CDD" id="cd16917">
    <property type="entry name" value="HATPase_UhpB-NarQ-NarX-like"/>
    <property type="match status" value="1"/>
</dbReference>
<feature type="transmembrane region" description="Helical" evidence="19">
    <location>
        <begin position="187"/>
        <end position="210"/>
    </location>
</feature>
<evidence type="ECO:0000256" key="12">
    <source>
        <dbReference type="ARBA" id="ARBA00022777"/>
    </source>
</evidence>
<evidence type="ECO:0000259" key="21">
    <source>
        <dbReference type="PROSITE" id="PS50109"/>
    </source>
</evidence>
<feature type="transmembrane region" description="Helical" evidence="19">
    <location>
        <begin position="283"/>
        <end position="305"/>
    </location>
</feature>
<dbReference type="PANTHER" id="PTHR24421">
    <property type="entry name" value="NITRATE/NITRITE SENSOR PROTEIN NARX-RELATED"/>
    <property type="match status" value="1"/>
</dbReference>
<dbReference type="GO" id="GO:0005737">
    <property type="term" value="C:cytoplasm"/>
    <property type="evidence" value="ECO:0007669"/>
    <property type="project" value="UniProtKB-SubCell"/>
</dbReference>
<evidence type="ECO:0000313" key="22">
    <source>
        <dbReference type="EMBL" id="GCC52620.1"/>
    </source>
</evidence>
<dbReference type="GO" id="GO:0051539">
    <property type="term" value="F:4 iron, 4 sulfur cluster binding"/>
    <property type="evidence" value="ECO:0007669"/>
    <property type="project" value="UniProtKB-KW"/>
</dbReference>
<keyword evidence="13" id="KW-0067">ATP-binding</keyword>
<comment type="cofactor">
    <cofactor evidence="2">
        <name>[4Fe-4S] cluster</name>
        <dbReference type="ChEBI" id="CHEBI:49883"/>
    </cofactor>
</comment>
<keyword evidence="19" id="KW-0812">Transmembrane</keyword>
<dbReference type="RefSeq" id="WP_127123277.1">
    <property type="nucleotide sequence ID" value="NZ_BHXQ01000005.1"/>
</dbReference>
<proteinExistence type="predicted"/>
<comment type="caution">
    <text evidence="22">The sequence shown here is derived from an EMBL/GenBank/DDBJ whole genome shotgun (WGS) entry which is preliminary data.</text>
</comment>
<keyword evidence="9" id="KW-0808">Transferase</keyword>
<evidence type="ECO:0000256" key="19">
    <source>
        <dbReference type="SAM" id="Phobius"/>
    </source>
</evidence>
<feature type="transmembrane region" description="Helical" evidence="19">
    <location>
        <begin position="344"/>
        <end position="368"/>
    </location>
</feature>
<dbReference type="GO" id="GO:0046983">
    <property type="term" value="F:protein dimerization activity"/>
    <property type="evidence" value="ECO:0007669"/>
    <property type="project" value="InterPro"/>
</dbReference>
<organism evidence="22 23">
    <name type="scientific">Chryseotalea sanaruensis</name>
    <dbReference type="NCBI Taxonomy" id="2482724"/>
    <lineage>
        <taxon>Bacteria</taxon>
        <taxon>Pseudomonadati</taxon>
        <taxon>Bacteroidota</taxon>
        <taxon>Cytophagia</taxon>
        <taxon>Cytophagales</taxon>
        <taxon>Chryseotaleaceae</taxon>
        <taxon>Chryseotalea</taxon>
    </lineage>
</organism>
<keyword evidence="19" id="KW-0472">Membrane</keyword>
<dbReference type="InterPro" id="IPR011622">
    <property type="entry name" value="7TMR_DISM_rcpt_extracell_dom2"/>
</dbReference>
<protein>
    <recommendedName>
        <fullName evidence="5">Oxygen sensor histidine kinase NreB</fullName>
        <ecNumber evidence="4">2.7.13.3</ecNumber>
    </recommendedName>
    <alternativeName>
        <fullName evidence="18">Nitrogen regulation protein B</fullName>
    </alternativeName>
</protein>
<keyword evidence="23" id="KW-1185">Reference proteome</keyword>
<dbReference type="InterPro" id="IPR004358">
    <property type="entry name" value="Sig_transdc_His_kin-like_C"/>
</dbReference>
<dbReference type="GO" id="GO:0016020">
    <property type="term" value="C:membrane"/>
    <property type="evidence" value="ECO:0007669"/>
    <property type="project" value="InterPro"/>
</dbReference>
<dbReference type="Gene3D" id="1.20.5.1930">
    <property type="match status" value="1"/>
</dbReference>
<evidence type="ECO:0000256" key="10">
    <source>
        <dbReference type="ARBA" id="ARBA00022723"/>
    </source>
</evidence>
<keyword evidence="19" id="KW-1133">Transmembrane helix</keyword>
<evidence type="ECO:0000256" key="6">
    <source>
        <dbReference type="ARBA" id="ARBA00022485"/>
    </source>
</evidence>
<dbReference type="GO" id="GO:0046872">
    <property type="term" value="F:metal ion binding"/>
    <property type="evidence" value="ECO:0007669"/>
    <property type="project" value="UniProtKB-KW"/>
</dbReference>
<dbReference type="EC" id="2.7.13.3" evidence="4"/>
<dbReference type="Pfam" id="PF02518">
    <property type="entry name" value="HATPase_c"/>
    <property type="match status" value="1"/>
</dbReference>